<gene>
    <name evidence="2" type="ORF">DDZ15_07520</name>
</gene>
<dbReference type="Proteomes" id="UP000245533">
    <property type="component" value="Unassembled WGS sequence"/>
</dbReference>
<proteinExistence type="predicted"/>
<dbReference type="InterPro" id="IPR025164">
    <property type="entry name" value="Toastrack_DUF4097"/>
</dbReference>
<comment type="caution">
    <text evidence="2">The sequence shown here is derived from an EMBL/GenBank/DDBJ whole genome shotgun (WGS) entry which is preliminary data.</text>
</comment>
<accession>A0A316TWZ2</accession>
<reference evidence="2 3" key="1">
    <citation type="submission" date="2018-05" db="EMBL/GenBank/DDBJ databases">
        <title>Rhodohalobacter halophilus gen. nov., sp. nov., a moderately halophilic member of the family Balneolaceae.</title>
        <authorList>
            <person name="Liu Z.-W."/>
        </authorList>
    </citation>
    <scope>NUCLEOTIDE SEQUENCE [LARGE SCALE GENOMIC DNA]</scope>
    <source>
        <strain evidence="2 3">8A47</strain>
    </source>
</reference>
<dbReference type="Pfam" id="PF13349">
    <property type="entry name" value="DUF4097"/>
    <property type="match status" value="1"/>
</dbReference>
<dbReference type="AlphaFoldDB" id="A0A316TWZ2"/>
<dbReference type="EMBL" id="QGGB01000005">
    <property type="protein sequence ID" value="PWN07104.1"/>
    <property type="molecule type" value="Genomic_DNA"/>
</dbReference>
<evidence type="ECO:0000313" key="2">
    <source>
        <dbReference type="EMBL" id="PWN07104.1"/>
    </source>
</evidence>
<protein>
    <recommendedName>
        <fullName evidence="1">DUF4097 domain-containing protein</fullName>
    </recommendedName>
</protein>
<keyword evidence="3" id="KW-1185">Reference proteome</keyword>
<name>A0A316TWZ2_9BACT</name>
<dbReference type="OrthoDB" id="1523367at2"/>
<evidence type="ECO:0000313" key="3">
    <source>
        <dbReference type="Proteomes" id="UP000245533"/>
    </source>
</evidence>
<sequence length="342" mass="37264">MKNRHSAISRRALLPGLLPVLFITSSLFTAGKLSAQTVLAKTYHTEHAKLTESHDQDEPYMSRFFSIEDNLNLTVYTPNGSVEVAENSSLGGVQVDLYVKREFSFWRGAQSLENYRIIIERINNEVIATVENKDTGSRVRAGDNNQFSFQIQVPERGQINVRTMNGPINIDGVKGKLYIQNHVGDITVSDSDGELKVASTTGNLALNQCRGSIFAKSVTGDISAISSEGELRLRSESGSLKASNTRGTLIAATVSGNIDSSFEKIKVGVSLETVNGNIDLALPTGLGYTISARGMNFDFSSIRSYASEEKSEMMSRYMMIRGGELPVKLSSVSGNVKVTESE</sequence>
<feature type="domain" description="DUF4097" evidence="1">
    <location>
        <begin position="136"/>
        <end position="339"/>
    </location>
</feature>
<evidence type="ECO:0000259" key="1">
    <source>
        <dbReference type="Pfam" id="PF13349"/>
    </source>
</evidence>
<organism evidence="2 3">
    <name type="scientific">Rhodohalobacter mucosus</name>
    <dbReference type="NCBI Taxonomy" id="2079485"/>
    <lineage>
        <taxon>Bacteria</taxon>
        <taxon>Pseudomonadati</taxon>
        <taxon>Balneolota</taxon>
        <taxon>Balneolia</taxon>
        <taxon>Balneolales</taxon>
        <taxon>Balneolaceae</taxon>
        <taxon>Rhodohalobacter</taxon>
    </lineage>
</organism>
<dbReference type="RefSeq" id="WP_109646453.1">
    <property type="nucleotide sequence ID" value="NZ_QGGB01000005.1"/>
</dbReference>